<evidence type="ECO:0000256" key="11">
    <source>
        <dbReference type="SAM" id="SignalP"/>
    </source>
</evidence>
<evidence type="ECO:0000256" key="10">
    <source>
        <dbReference type="ARBA" id="ARBA00055929"/>
    </source>
</evidence>
<evidence type="ECO:0000256" key="8">
    <source>
        <dbReference type="ARBA" id="ARBA00023228"/>
    </source>
</evidence>
<organism evidence="12 13">
    <name type="scientific">Cinnamomum micranthum f. kanehirae</name>
    <dbReference type="NCBI Taxonomy" id="337451"/>
    <lineage>
        <taxon>Eukaryota</taxon>
        <taxon>Viridiplantae</taxon>
        <taxon>Streptophyta</taxon>
        <taxon>Embryophyta</taxon>
        <taxon>Tracheophyta</taxon>
        <taxon>Spermatophyta</taxon>
        <taxon>Magnoliopsida</taxon>
        <taxon>Magnoliidae</taxon>
        <taxon>Laurales</taxon>
        <taxon>Lauraceae</taxon>
        <taxon>Cinnamomum</taxon>
    </lineage>
</organism>
<dbReference type="PANTHER" id="PTHR14363:SF13">
    <property type="entry name" value="OS07G0598400 PROTEIN"/>
    <property type="match status" value="1"/>
</dbReference>
<dbReference type="Gene3D" id="3.20.20.80">
    <property type="entry name" value="Glycosidases"/>
    <property type="match status" value="2"/>
</dbReference>
<name>A0A3S3MIV5_9MAGN</name>
<keyword evidence="4 11" id="KW-0732">Signal</keyword>
<dbReference type="GO" id="GO:0009505">
    <property type="term" value="C:plant-type cell wall"/>
    <property type="evidence" value="ECO:0007669"/>
    <property type="project" value="TreeGrafter"/>
</dbReference>
<accession>A0A3S3MIV5</accession>
<dbReference type="AlphaFoldDB" id="A0A3S3MIV5"/>
<keyword evidence="5 12" id="KW-0378">Hydrolase</keyword>
<keyword evidence="8" id="KW-0458">Lysosome</keyword>
<evidence type="ECO:0000256" key="6">
    <source>
        <dbReference type="ARBA" id="ARBA00023136"/>
    </source>
</evidence>
<dbReference type="SUPFAM" id="SSF51445">
    <property type="entry name" value="(Trans)glycosidases"/>
    <property type="match status" value="2"/>
</dbReference>
<evidence type="ECO:0000313" key="12">
    <source>
        <dbReference type="EMBL" id="RWR77243.1"/>
    </source>
</evidence>
<evidence type="ECO:0000313" key="13">
    <source>
        <dbReference type="Proteomes" id="UP000283530"/>
    </source>
</evidence>
<gene>
    <name evidence="12" type="ORF">CKAN_00572200</name>
</gene>
<keyword evidence="7" id="KW-0325">Glycoprotein</keyword>
<dbReference type="InterPro" id="IPR017853">
    <property type="entry name" value="GH"/>
</dbReference>
<evidence type="ECO:0000256" key="4">
    <source>
        <dbReference type="ARBA" id="ARBA00022729"/>
    </source>
</evidence>
<evidence type="ECO:0000256" key="9">
    <source>
        <dbReference type="ARBA" id="ARBA00023765"/>
    </source>
</evidence>
<dbReference type="EMBL" id="QPKB01000002">
    <property type="protein sequence ID" value="RWR77243.1"/>
    <property type="molecule type" value="Genomic_DNA"/>
</dbReference>
<comment type="similarity">
    <text evidence="2">Belongs to the glycosyl hydrolase 79 family.</text>
</comment>
<keyword evidence="6" id="KW-0472">Membrane</keyword>
<evidence type="ECO:0000256" key="5">
    <source>
        <dbReference type="ARBA" id="ARBA00022801"/>
    </source>
</evidence>
<evidence type="ECO:0000256" key="2">
    <source>
        <dbReference type="ARBA" id="ARBA00009800"/>
    </source>
</evidence>
<reference evidence="12 13" key="1">
    <citation type="journal article" date="2019" name="Nat. Plants">
        <title>Stout camphor tree genome fills gaps in understanding of flowering plant genome evolution.</title>
        <authorList>
            <person name="Chaw S.M."/>
            <person name="Liu Y.C."/>
            <person name="Wu Y.W."/>
            <person name="Wang H.Y."/>
            <person name="Lin C.I."/>
            <person name="Wu C.S."/>
            <person name="Ke H.M."/>
            <person name="Chang L.Y."/>
            <person name="Hsu C.Y."/>
            <person name="Yang H.T."/>
            <person name="Sudianto E."/>
            <person name="Hsu M.H."/>
            <person name="Wu K.P."/>
            <person name="Wang L.N."/>
            <person name="Leebens-Mack J.H."/>
            <person name="Tsai I.J."/>
        </authorList>
    </citation>
    <scope>NUCLEOTIDE SEQUENCE [LARGE SCALE GENOMIC DNA]</scope>
    <source>
        <strain evidence="13">cv. Chaw 1501</strain>
        <tissue evidence="12">Young leaves</tissue>
    </source>
</reference>
<comment type="subcellular location">
    <subcellularLocation>
        <location evidence="9">Lysosome membrane</location>
        <topology evidence="9">Peripheral membrane protein</topology>
    </subcellularLocation>
    <subcellularLocation>
        <location evidence="1">Secreted</location>
    </subcellularLocation>
</comment>
<feature type="signal peptide" evidence="11">
    <location>
        <begin position="1"/>
        <end position="21"/>
    </location>
</feature>
<proteinExistence type="inferred from homology"/>
<comment type="caution">
    <text evidence="12">The sequence shown here is derived from an EMBL/GenBank/DDBJ whole genome shotgun (WGS) entry which is preliminary data.</text>
</comment>
<protein>
    <submittedName>
        <fullName evidence="12">Glycoside hydrolase</fullName>
    </submittedName>
</protein>
<evidence type="ECO:0000256" key="1">
    <source>
        <dbReference type="ARBA" id="ARBA00004613"/>
    </source>
</evidence>
<keyword evidence="13" id="KW-1185">Reference proteome</keyword>
<dbReference type="InterPro" id="IPR005199">
    <property type="entry name" value="Glyco_hydro_79"/>
</dbReference>
<dbReference type="OrthoDB" id="726732at2759"/>
<dbReference type="Proteomes" id="UP000283530">
    <property type="component" value="Unassembled WGS sequence"/>
</dbReference>
<comment type="function">
    <text evidence="10">Endoglycosidase which is a cell surface and extracellular matrix-degrading enzyme. Cleaves heparan sulfate proteoglycans (HSPGs) into heparan sulfate side chains and core proteoglycans.</text>
</comment>
<evidence type="ECO:0000256" key="7">
    <source>
        <dbReference type="ARBA" id="ARBA00023180"/>
    </source>
</evidence>
<keyword evidence="3" id="KW-0964">Secreted</keyword>
<dbReference type="GO" id="GO:0005576">
    <property type="term" value="C:extracellular region"/>
    <property type="evidence" value="ECO:0007669"/>
    <property type="project" value="UniProtKB-SubCell"/>
</dbReference>
<dbReference type="PANTHER" id="PTHR14363">
    <property type="entry name" value="HEPARANASE-RELATED"/>
    <property type="match status" value="1"/>
</dbReference>
<evidence type="ECO:0000256" key="3">
    <source>
        <dbReference type="ARBA" id="ARBA00022525"/>
    </source>
</evidence>
<feature type="chain" id="PRO_5018674824" evidence="11">
    <location>
        <begin position="22"/>
        <end position="1045"/>
    </location>
</feature>
<sequence>MGLRICLLSLLLCSLCLSCQGEKVTVTVRVVTTSAETDDPFVCATLDWWPPTKCDCKMCPWGNSSILNLDLDNPILLNAVKAFNPLRIRLGGSLQNQVLYNIRNSTEKCDNFRLCSKGLFGFSNGYLTTERWDKINEFLLKAGAVGTFGLNALYGKQEPTNSMNTLWTGAWRPTNADQFIQYTISKGYKIDSWEFGNELSGNGVGARVEANQYARDMILLKEILTELYKNTSMQAKILGPGGFFDQKWFAEFLATTGPNVVDAVTHHVYNLGAGLNPELLYKMQDPHLLRNTAQIYKDIERTIRSFGPWSSTWVSESGSAYNSGGREVSHGFVNSFWYLDQLGMSSTHNHKVYCRQTLIGGNYGLLNTTTMVPNPDYYSALLFHRLMGKDVLTTTHNGPPSLRAYSHCSTGNKTGSNGITILLINLSNSTSVDIAIAADLNLYAPMTMSLKTKSRVPREEYHLTLKDGNLKSTTMLLNGCPLQLTAAGDIPPLEPKLVDDSLPLIVGPSSIAFMGLITFLLPILLCNLCSSVLGDDVCLSAGGEKVTVTIKGARTIANTDDPFVCATLDWWPPTKCDYKMCPWGSSSILNLDLDNPILLKAVQAFNPLRLRLGGSLQNRLLYNVRNSTPECKPFERSTSGLFGFTEGCLEMERWDKVNEFIVKSGAVVTFGLNALYGRKKPSKDPNDTLWTGAWGSTNAYQFIQYTISKGYKVDSWEFGNELSGLGIKARVEPYQYGKDMILLKQLFKELYKNTSMQAKLLGPGGFFNQTWYTRFLQSSGENVVDAITHHIYNLGPGNGSNLSDKMQDPFYLYNVAQIYSDIQVAAQSFPWASVWMSESGGAYNSGGKESHNFANSFWYLDQLGMTSTFNHMVFCRQSLIGGNYGLLNTTTMVPNPDYYSALLFHRLMGPGVLAITHDGNPYLRAYSHCSREKPGITLLLINLSNSTSVDVSVVNDMNLHAPQDAKEESSVDSQRRQREEYHLSVEDGYINTTTILLNGCPLEVTSTGDIPPLDPVLADSSSPLKVAPLSITFAVVRDFKVPACN</sequence>
<dbReference type="Pfam" id="PF03662">
    <property type="entry name" value="Glyco_hydro_79n"/>
    <property type="match status" value="2"/>
</dbReference>
<dbReference type="GO" id="GO:0005765">
    <property type="term" value="C:lysosomal membrane"/>
    <property type="evidence" value="ECO:0007669"/>
    <property type="project" value="UniProtKB-SubCell"/>
</dbReference>
<dbReference type="GO" id="GO:0004566">
    <property type="term" value="F:beta-glucuronidase activity"/>
    <property type="evidence" value="ECO:0007669"/>
    <property type="project" value="TreeGrafter"/>
</dbReference>
<dbReference type="FunFam" id="3.20.20.80:FF:000023">
    <property type="entry name" value="heparanase-like protein 3"/>
    <property type="match status" value="2"/>
</dbReference>